<sequence>MADGLAALDILKTMSKNLPSDIFFCPSGIPEVSKSVLADYLKVSIGMT</sequence>
<reference evidence="1" key="2">
    <citation type="submission" date="2022-10" db="EMBL/GenBank/DDBJ databases">
        <authorList>
            <consortium name="ENA_rothamsted_submissions"/>
            <consortium name="culmorum"/>
            <person name="King R."/>
        </authorList>
    </citation>
    <scope>NUCLEOTIDE SEQUENCE</scope>
</reference>
<protein>
    <submittedName>
        <fullName evidence="1">Uncharacterized protein</fullName>
    </submittedName>
</protein>
<evidence type="ECO:0000313" key="2">
    <source>
        <dbReference type="Proteomes" id="UP001153714"/>
    </source>
</evidence>
<reference evidence="1" key="1">
    <citation type="submission" date="2021-12" db="EMBL/GenBank/DDBJ databases">
        <authorList>
            <person name="King R."/>
        </authorList>
    </citation>
    <scope>NUCLEOTIDE SEQUENCE</scope>
</reference>
<dbReference type="AlphaFoldDB" id="A0A9N9R0P4"/>
<keyword evidence="2" id="KW-1185">Reference proteome</keyword>
<name>A0A9N9R0P4_9NEOP</name>
<evidence type="ECO:0000313" key="1">
    <source>
        <dbReference type="EMBL" id="CAG9787240.1"/>
    </source>
</evidence>
<proteinExistence type="predicted"/>
<gene>
    <name evidence="1" type="ORF">DIATSA_LOCUS5135</name>
</gene>
<organism evidence="1 2">
    <name type="scientific">Diatraea saccharalis</name>
    <name type="common">sugarcane borer</name>
    <dbReference type="NCBI Taxonomy" id="40085"/>
    <lineage>
        <taxon>Eukaryota</taxon>
        <taxon>Metazoa</taxon>
        <taxon>Ecdysozoa</taxon>
        <taxon>Arthropoda</taxon>
        <taxon>Hexapoda</taxon>
        <taxon>Insecta</taxon>
        <taxon>Pterygota</taxon>
        <taxon>Neoptera</taxon>
        <taxon>Endopterygota</taxon>
        <taxon>Lepidoptera</taxon>
        <taxon>Glossata</taxon>
        <taxon>Ditrysia</taxon>
        <taxon>Pyraloidea</taxon>
        <taxon>Crambidae</taxon>
        <taxon>Crambinae</taxon>
        <taxon>Diatraea</taxon>
    </lineage>
</organism>
<dbReference type="OrthoDB" id="7450228at2759"/>
<dbReference type="EMBL" id="OU893348">
    <property type="protein sequence ID" value="CAG9787240.1"/>
    <property type="molecule type" value="Genomic_DNA"/>
</dbReference>
<accession>A0A9N9R0P4</accession>
<dbReference type="Proteomes" id="UP001153714">
    <property type="component" value="Chromosome 17"/>
</dbReference>